<dbReference type="HAMAP" id="MF_00171">
    <property type="entry name" value="TruA"/>
    <property type="match status" value="1"/>
</dbReference>
<dbReference type="EC" id="5.4.99.12" evidence="4"/>
<comment type="caution">
    <text evidence="8">The sequence shown here is derived from an EMBL/GenBank/DDBJ whole genome shotgun (WGS) entry which is preliminary data.</text>
</comment>
<evidence type="ECO:0000256" key="1">
    <source>
        <dbReference type="ARBA" id="ARBA00009375"/>
    </source>
</evidence>
<dbReference type="NCBIfam" id="TIGR00071">
    <property type="entry name" value="hisT_truA"/>
    <property type="match status" value="1"/>
</dbReference>
<dbReference type="GO" id="GO:0003723">
    <property type="term" value="F:RNA binding"/>
    <property type="evidence" value="ECO:0007669"/>
    <property type="project" value="InterPro"/>
</dbReference>
<dbReference type="PANTHER" id="PTHR11142">
    <property type="entry name" value="PSEUDOURIDYLATE SYNTHASE"/>
    <property type="match status" value="1"/>
</dbReference>
<dbReference type="PANTHER" id="PTHR11142:SF0">
    <property type="entry name" value="TRNA PSEUDOURIDINE SYNTHASE-LIKE 1"/>
    <property type="match status" value="1"/>
</dbReference>
<feature type="binding site" evidence="4">
    <location>
        <position position="169"/>
    </location>
    <ligand>
        <name>substrate</name>
    </ligand>
</feature>
<evidence type="ECO:0000313" key="9">
    <source>
        <dbReference type="Proteomes" id="UP000484842"/>
    </source>
</evidence>
<dbReference type="InterPro" id="IPR020103">
    <property type="entry name" value="PsdUridine_synth_cat_dom_sf"/>
</dbReference>
<dbReference type="Proteomes" id="UP000484842">
    <property type="component" value="Unassembled WGS sequence"/>
</dbReference>
<dbReference type="InterPro" id="IPR020094">
    <property type="entry name" value="TruA/RsuA/RluB/E/F_N"/>
</dbReference>
<dbReference type="Pfam" id="PF01416">
    <property type="entry name" value="PseudoU_synth_1"/>
    <property type="match status" value="1"/>
</dbReference>
<proteinExistence type="inferred from homology"/>
<reference evidence="8 9" key="1">
    <citation type="submission" date="2019-10" db="EMBL/GenBank/DDBJ databases">
        <title>Deinococcus sp. isolated from soil.</title>
        <authorList>
            <person name="Li Y."/>
            <person name="Wang J."/>
        </authorList>
    </citation>
    <scope>NUCLEOTIDE SEQUENCE [LARGE SCALE GENOMIC DNA]</scope>
    <source>
        <strain evidence="8 9">SDU3-2</strain>
    </source>
</reference>
<name>A0A7X1TRS4_9DEIO</name>
<protein>
    <recommendedName>
        <fullName evidence="4">tRNA pseudouridine synthase A</fullName>
        <ecNumber evidence="4">5.4.99.12</ecNumber>
    </recommendedName>
    <alternativeName>
        <fullName evidence="4">tRNA pseudouridine(38-40) synthase</fullName>
    </alternativeName>
    <alternativeName>
        <fullName evidence="4">tRNA pseudouridylate synthase I</fullName>
    </alternativeName>
    <alternativeName>
        <fullName evidence="4">tRNA-uridine isomerase I</fullName>
    </alternativeName>
</protein>
<evidence type="ECO:0000259" key="7">
    <source>
        <dbReference type="Pfam" id="PF01416"/>
    </source>
</evidence>
<evidence type="ECO:0000256" key="3">
    <source>
        <dbReference type="ARBA" id="ARBA00023235"/>
    </source>
</evidence>
<evidence type="ECO:0000313" key="8">
    <source>
        <dbReference type="EMBL" id="MPY67108.1"/>
    </source>
</evidence>
<comment type="caution">
    <text evidence="4">Lacks conserved residue(s) required for the propagation of feature annotation.</text>
</comment>
<dbReference type="InterPro" id="IPR020097">
    <property type="entry name" value="PsdUridine_synth_TruA_a/b_dom"/>
</dbReference>
<feature type="region of interest" description="Disordered" evidence="6">
    <location>
        <begin position="1"/>
        <end position="22"/>
    </location>
</feature>
<evidence type="ECO:0000256" key="4">
    <source>
        <dbReference type="HAMAP-Rule" id="MF_00171"/>
    </source>
</evidence>
<dbReference type="AlphaFoldDB" id="A0A7X1TRS4"/>
<feature type="domain" description="Pseudouridine synthase I TruA alpha/beta" evidence="7">
    <location>
        <begin position="202"/>
        <end position="307"/>
    </location>
</feature>
<comment type="function">
    <text evidence="4">Formation of pseudouridine at positions 38, 39 and 40 in the anticodon stem and loop of transfer RNAs.</text>
</comment>
<dbReference type="CDD" id="cd02570">
    <property type="entry name" value="PseudoU_synth_EcTruA"/>
    <property type="match status" value="1"/>
</dbReference>
<dbReference type="Gene3D" id="3.30.70.660">
    <property type="entry name" value="Pseudouridine synthase I, catalytic domain, C-terminal subdomain"/>
    <property type="match status" value="1"/>
</dbReference>
<dbReference type="GO" id="GO:0160147">
    <property type="term" value="F:tRNA pseudouridine(38-40) synthase activity"/>
    <property type="evidence" value="ECO:0007669"/>
    <property type="project" value="UniProtKB-EC"/>
</dbReference>
<dbReference type="EMBL" id="WBSL01000004">
    <property type="protein sequence ID" value="MPY67108.1"/>
    <property type="molecule type" value="Genomic_DNA"/>
</dbReference>
<dbReference type="Gene3D" id="3.30.70.580">
    <property type="entry name" value="Pseudouridine synthase I, catalytic domain, N-terminal subdomain"/>
    <property type="match status" value="1"/>
</dbReference>
<accession>A0A7X1TRS4</accession>
<evidence type="ECO:0000256" key="5">
    <source>
        <dbReference type="RuleBase" id="RU003792"/>
    </source>
</evidence>
<dbReference type="GO" id="GO:0031119">
    <property type="term" value="P:tRNA pseudouridine synthesis"/>
    <property type="evidence" value="ECO:0007669"/>
    <property type="project" value="UniProtKB-UniRule"/>
</dbReference>
<sequence>MSYGFWLNSSPSCSTRAEREGTRRLPGKELIYRRSPGGRTEWTETVSGPPYAPPPGFRRRRLLLAWDGAEFAGWQSQPHAPSVQDTLHAAFTRLGADDAARPVAAGRTDAGVHAEAMPAHIDVPVAFRVPTERLARALNAHLPESVAVLEAGEAPPGFHARFSCTERRYTYRLLHAPQRHPLWAGRALHIPGPLDVPAMNAAALTLLGTHDFAAFATQEDRQTVRELRALAVRPGPAVHGGQVWEVYVAGESFLRHMVRGLVGTLLLVGQGKLRGEEVPAILAGRERARAGANVPAQGLTFTGASYDAPASTTYRSSR</sequence>
<organism evidence="8 9">
    <name type="scientific">Deinococcus terrestris</name>
    <dbReference type="NCBI Taxonomy" id="2651870"/>
    <lineage>
        <taxon>Bacteria</taxon>
        <taxon>Thermotogati</taxon>
        <taxon>Deinococcota</taxon>
        <taxon>Deinococci</taxon>
        <taxon>Deinococcales</taxon>
        <taxon>Deinococcaceae</taxon>
        <taxon>Deinococcus</taxon>
    </lineage>
</organism>
<keyword evidence="2 4" id="KW-0819">tRNA processing</keyword>
<dbReference type="InterPro" id="IPR001406">
    <property type="entry name" value="PsdUridine_synth_TruA"/>
</dbReference>
<gene>
    <name evidence="4 8" type="primary">truA</name>
    <name evidence="8" type="ORF">F8S09_10455</name>
</gene>
<feature type="active site" description="Nucleophile" evidence="4">
    <location>
        <position position="109"/>
    </location>
</feature>
<evidence type="ECO:0000256" key="2">
    <source>
        <dbReference type="ARBA" id="ARBA00022694"/>
    </source>
</evidence>
<dbReference type="InterPro" id="IPR020095">
    <property type="entry name" value="PsdUridine_synth_TruA_C"/>
</dbReference>
<dbReference type="SUPFAM" id="SSF55120">
    <property type="entry name" value="Pseudouridine synthase"/>
    <property type="match status" value="1"/>
</dbReference>
<comment type="subunit">
    <text evidence="4">Homodimer.</text>
</comment>
<comment type="similarity">
    <text evidence="1 4 5">Belongs to the tRNA pseudouridine synthase TruA family.</text>
</comment>
<keyword evidence="9" id="KW-1185">Reference proteome</keyword>
<comment type="catalytic activity">
    <reaction evidence="4 5">
        <text>uridine(38/39/40) in tRNA = pseudouridine(38/39/40) in tRNA</text>
        <dbReference type="Rhea" id="RHEA:22376"/>
        <dbReference type="Rhea" id="RHEA-COMP:10085"/>
        <dbReference type="Rhea" id="RHEA-COMP:10087"/>
        <dbReference type="ChEBI" id="CHEBI:65314"/>
        <dbReference type="ChEBI" id="CHEBI:65315"/>
        <dbReference type="EC" id="5.4.99.12"/>
    </reaction>
</comment>
<evidence type="ECO:0000256" key="6">
    <source>
        <dbReference type="SAM" id="MobiDB-lite"/>
    </source>
</evidence>
<keyword evidence="3 4" id="KW-0413">Isomerase</keyword>